<feature type="domain" description="Pyridoxamine 5'-phosphate oxidase N-terminal" evidence="3">
    <location>
        <begin position="23"/>
        <end position="111"/>
    </location>
</feature>
<evidence type="ECO:0000256" key="1">
    <source>
        <dbReference type="ARBA" id="ARBA00023002"/>
    </source>
</evidence>
<dbReference type="EC" id="1.-.-.-" evidence="4"/>
<protein>
    <submittedName>
        <fullName evidence="4">PPOX class F420-dependent oxidoreductase</fullName>
        <ecNumber evidence="4">1.-.-.-</ecNumber>
    </submittedName>
</protein>
<accession>A0ABU7P9Y5</accession>
<dbReference type="EMBL" id="JAZEWV010000007">
    <property type="protein sequence ID" value="MEE4542627.1"/>
    <property type="molecule type" value="Genomic_DNA"/>
</dbReference>
<evidence type="ECO:0000313" key="5">
    <source>
        <dbReference type="Proteomes" id="UP001344658"/>
    </source>
</evidence>
<proteinExistence type="predicted"/>
<evidence type="ECO:0000313" key="4">
    <source>
        <dbReference type="EMBL" id="MEE4542627.1"/>
    </source>
</evidence>
<dbReference type="Gene3D" id="2.30.110.10">
    <property type="entry name" value="Electron Transport, Fmn-binding Protein, Chain A"/>
    <property type="match status" value="1"/>
</dbReference>
<dbReference type="PANTHER" id="PTHR35176:SF6">
    <property type="entry name" value="HEME OXYGENASE HI_0854-RELATED"/>
    <property type="match status" value="1"/>
</dbReference>
<feature type="compositionally biased region" description="Basic and acidic residues" evidence="2">
    <location>
        <begin position="12"/>
        <end position="23"/>
    </location>
</feature>
<dbReference type="InterPro" id="IPR052019">
    <property type="entry name" value="F420H2_bilvrd_red/Heme_oxyg"/>
</dbReference>
<evidence type="ECO:0000259" key="3">
    <source>
        <dbReference type="Pfam" id="PF01243"/>
    </source>
</evidence>
<comment type="caution">
    <text evidence="4">The sequence shown here is derived from an EMBL/GenBank/DDBJ whole genome shotgun (WGS) entry which is preliminary data.</text>
</comment>
<dbReference type="NCBIfam" id="TIGR04023">
    <property type="entry name" value="PPOX_MSMEG_5819"/>
    <property type="match status" value="1"/>
</dbReference>
<evidence type="ECO:0000256" key="2">
    <source>
        <dbReference type="SAM" id="MobiDB-lite"/>
    </source>
</evidence>
<dbReference type="SUPFAM" id="SSF50475">
    <property type="entry name" value="FMN-binding split barrel"/>
    <property type="match status" value="1"/>
</dbReference>
<feature type="region of interest" description="Disordered" evidence="2">
    <location>
        <begin position="1"/>
        <end position="23"/>
    </location>
</feature>
<keyword evidence="5" id="KW-1185">Reference proteome</keyword>
<dbReference type="InterPro" id="IPR024031">
    <property type="entry name" value="MSMEG_5819/OxyR"/>
</dbReference>
<dbReference type="InterPro" id="IPR012349">
    <property type="entry name" value="Split_barrel_FMN-bd"/>
</dbReference>
<dbReference type="Pfam" id="PF01243">
    <property type="entry name" value="PNPOx_N"/>
    <property type="match status" value="1"/>
</dbReference>
<dbReference type="InterPro" id="IPR011576">
    <property type="entry name" value="Pyridox_Oxase_N"/>
</dbReference>
<gene>
    <name evidence="4" type="ORF">V2S66_11695</name>
</gene>
<dbReference type="Proteomes" id="UP001344658">
    <property type="component" value="Unassembled WGS sequence"/>
</dbReference>
<sequence length="136" mass="15048">MTTQQTPGQPEKAPRTELTGPEREYLGGQRLARLATVDAEGRPQNNPVGFFLREDGAIDIAGWAMGGTRKWRNIAGDPYVSLVVDDLASVRPWKVRGVEIRGVAEQVTGPHAYGDHLSKELIRIRPYKILGWGVED</sequence>
<organism evidence="4 5">
    <name type="scientific">Actinacidiphila polyblastidii</name>
    <dbReference type="NCBI Taxonomy" id="3110430"/>
    <lineage>
        <taxon>Bacteria</taxon>
        <taxon>Bacillati</taxon>
        <taxon>Actinomycetota</taxon>
        <taxon>Actinomycetes</taxon>
        <taxon>Kitasatosporales</taxon>
        <taxon>Streptomycetaceae</taxon>
        <taxon>Actinacidiphila</taxon>
    </lineage>
</organism>
<dbReference type="PANTHER" id="PTHR35176">
    <property type="entry name" value="HEME OXYGENASE HI_0854-RELATED"/>
    <property type="match status" value="1"/>
</dbReference>
<dbReference type="RefSeq" id="WP_330794556.1">
    <property type="nucleotide sequence ID" value="NZ_JAZEWV010000007.1"/>
</dbReference>
<reference evidence="4 5" key="1">
    <citation type="submission" date="2023-12" db="EMBL/GenBank/DDBJ databases">
        <title>Streptomyces sp. V4-01.</title>
        <authorList>
            <person name="Somphong A."/>
            <person name="Phongsopitanun W."/>
        </authorList>
    </citation>
    <scope>NUCLEOTIDE SEQUENCE [LARGE SCALE GENOMIC DNA]</scope>
    <source>
        <strain evidence="4 5">V4-01</strain>
    </source>
</reference>
<dbReference type="GO" id="GO:0016491">
    <property type="term" value="F:oxidoreductase activity"/>
    <property type="evidence" value="ECO:0007669"/>
    <property type="project" value="UniProtKB-KW"/>
</dbReference>
<keyword evidence="1 4" id="KW-0560">Oxidoreductase</keyword>
<name>A0ABU7P9Y5_9ACTN</name>